<organism evidence="2 3">
    <name type="scientific">Plasmopara halstedii</name>
    <name type="common">Downy mildew of sunflower</name>
    <dbReference type="NCBI Taxonomy" id="4781"/>
    <lineage>
        <taxon>Eukaryota</taxon>
        <taxon>Sar</taxon>
        <taxon>Stramenopiles</taxon>
        <taxon>Oomycota</taxon>
        <taxon>Peronosporomycetes</taxon>
        <taxon>Peronosporales</taxon>
        <taxon>Peronosporaceae</taxon>
        <taxon>Plasmopara</taxon>
    </lineage>
</organism>
<evidence type="ECO:0000313" key="2">
    <source>
        <dbReference type="EMBL" id="CEG43603.1"/>
    </source>
</evidence>
<reference evidence="3" key="1">
    <citation type="submission" date="2014-09" db="EMBL/GenBank/DDBJ databases">
        <authorList>
            <person name="Sharma Rahul"/>
            <person name="Thines Marco"/>
        </authorList>
    </citation>
    <scope>NUCLEOTIDE SEQUENCE [LARGE SCALE GENOMIC DNA]</scope>
</reference>
<protein>
    <submittedName>
        <fullName evidence="2">Uncharacterized protein</fullName>
    </submittedName>
</protein>
<dbReference type="AlphaFoldDB" id="A0A0N7L689"/>
<dbReference type="RefSeq" id="XP_024579972.1">
    <property type="nucleotide sequence ID" value="XM_024729612.1"/>
</dbReference>
<dbReference type="EMBL" id="CCYD01000667">
    <property type="protein sequence ID" value="CEG43603.1"/>
    <property type="molecule type" value="Genomic_DNA"/>
</dbReference>
<keyword evidence="3" id="KW-1185">Reference proteome</keyword>
<proteinExistence type="predicted"/>
<dbReference type="GeneID" id="36408849"/>
<name>A0A0N7L689_PLAHL</name>
<evidence type="ECO:0000256" key="1">
    <source>
        <dbReference type="SAM" id="MobiDB-lite"/>
    </source>
</evidence>
<dbReference type="Proteomes" id="UP000054928">
    <property type="component" value="Unassembled WGS sequence"/>
</dbReference>
<accession>A0A0N7L689</accession>
<evidence type="ECO:0000313" key="3">
    <source>
        <dbReference type="Proteomes" id="UP000054928"/>
    </source>
</evidence>
<sequence length="81" mass="8634">MRFEGADEGPTTTVKRALAANLALSNSSQTDVWAPTPRQSPLSRSSKESLRQPSESCHGNPVVGTAIVVVTVMVVKSNRIL</sequence>
<feature type="region of interest" description="Disordered" evidence="1">
    <location>
        <begin position="27"/>
        <end position="60"/>
    </location>
</feature>